<dbReference type="eggNOG" id="KOG0619">
    <property type="taxonomic scope" value="Eukaryota"/>
</dbReference>
<dbReference type="InterPro" id="IPR032675">
    <property type="entry name" value="LRR_dom_sf"/>
</dbReference>
<dbReference type="HOGENOM" id="CLU_934849_0_0_1"/>
<dbReference type="CTD" id="6749581"/>
<evidence type="ECO:0000256" key="1">
    <source>
        <dbReference type="ARBA" id="ARBA00022614"/>
    </source>
</evidence>
<dbReference type="RefSeq" id="XP_002108366.1">
    <property type="nucleotide sequence ID" value="XM_002108330.1"/>
</dbReference>
<dbReference type="PROSITE" id="PS51450">
    <property type="entry name" value="LRR"/>
    <property type="match status" value="1"/>
</dbReference>
<dbReference type="Pfam" id="PF13855">
    <property type="entry name" value="LRR_8"/>
    <property type="match status" value="1"/>
</dbReference>
<dbReference type="InParanoid" id="B3RK98"/>
<dbReference type="PANTHER" id="PTHR48051:SF1">
    <property type="entry name" value="RAS SUPPRESSOR PROTEIN 1"/>
    <property type="match status" value="1"/>
</dbReference>
<keyword evidence="2" id="KW-0677">Repeat</keyword>
<reference evidence="3 4" key="1">
    <citation type="journal article" date="2008" name="Nature">
        <title>The Trichoplax genome and the nature of placozoans.</title>
        <authorList>
            <person name="Srivastava M."/>
            <person name="Begovic E."/>
            <person name="Chapman J."/>
            <person name="Putnam N.H."/>
            <person name="Hellsten U."/>
            <person name="Kawashima T."/>
            <person name="Kuo A."/>
            <person name="Mitros T."/>
            <person name="Salamov A."/>
            <person name="Carpenter M.L."/>
            <person name="Signorovitch A.Y."/>
            <person name="Moreno M.A."/>
            <person name="Kamm K."/>
            <person name="Grimwood J."/>
            <person name="Schmutz J."/>
            <person name="Shapiro H."/>
            <person name="Grigoriev I.V."/>
            <person name="Buss L.W."/>
            <person name="Schierwater B."/>
            <person name="Dellaporta S.L."/>
            <person name="Rokhsar D.S."/>
        </authorList>
    </citation>
    <scope>NUCLEOTIDE SEQUENCE [LARGE SCALE GENOMIC DNA]</scope>
    <source>
        <strain evidence="3 4">Grell-BS-1999</strain>
    </source>
</reference>
<dbReference type="Proteomes" id="UP000009022">
    <property type="component" value="Unassembled WGS sequence"/>
</dbReference>
<keyword evidence="1" id="KW-0433">Leucine-rich repeat</keyword>
<name>B3RK98_TRIAD</name>
<evidence type="ECO:0000256" key="2">
    <source>
        <dbReference type="ARBA" id="ARBA00022737"/>
    </source>
</evidence>
<dbReference type="GeneID" id="6749581"/>
<proteinExistence type="predicted"/>
<dbReference type="EMBL" id="DS985241">
    <property type="protein sequence ID" value="EDV29164.1"/>
    <property type="molecule type" value="Genomic_DNA"/>
</dbReference>
<dbReference type="SUPFAM" id="SSF52058">
    <property type="entry name" value="L domain-like"/>
    <property type="match status" value="1"/>
</dbReference>
<evidence type="ECO:0000313" key="4">
    <source>
        <dbReference type="Proteomes" id="UP000009022"/>
    </source>
</evidence>
<organism evidence="3 4">
    <name type="scientific">Trichoplax adhaerens</name>
    <name type="common">Trichoplax reptans</name>
    <dbReference type="NCBI Taxonomy" id="10228"/>
    <lineage>
        <taxon>Eukaryota</taxon>
        <taxon>Metazoa</taxon>
        <taxon>Placozoa</taxon>
        <taxon>Uniplacotomia</taxon>
        <taxon>Trichoplacea</taxon>
        <taxon>Trichoplacidae</taxon>
        <taxon>Trichoplax</taxon>
    </lineage>
</organism>
<evidence type="ECO:0000313" key="3">
    <source>
        <dbReference type="EMBL" id="EDV29164.1"/>
    </source>
</evidence>
<protein>
    <submittedName>
        <fullName evidence="3">Uncharacterized protein</fullName>
    </submittedName>
</protein>
<dbReference type="OrthoDB" id="2021138at2759"/>
<dbReference type="Gene3D" id="3.80.10.10">
    <property type="entry name" value="Ribonuclease Inhibitor"/>
    <property type="match status" value="1"/>
</dbReference>
<accession>B3RK98</accession>
<dbReference type="STRING" id="10228.B3RK98"/>
<sequence length="298" mass="34326">MAVISIFIYLQLNDKYFTKPKLIRHKKRQKFQKSKRFRRRKARIDHQALPSPSPSYEGQQYHMGDLGKCEYQIIDLSRLDLANYSINLIPKAIKGVEYVSGATISILLFTYVIQEMKTDIGYLSNLVCLDVQFNAISALPDSITLLSDLETFQCHHNKLIVLPVAIGALHSLTLLDLSYNHLEELPQSIGELYNLKQLYLDHNQLRWLPVEIVSGNPLLRRHDEQQIKKLKVSYIMNVSPLFDIAATYVKKNLKLDVNVVLSPKLQDYRLMEMEVCDAFCQMLSLLNKTALLAVAYRL</sequence>
<dbReference type="KEGG" id="tad:TRIADDRAFT_52766"/>
<dbReference type="PANTHER" id="PTHR48051">
    <property type="match status" value="1"/>
</dbReference>
<keyword evidence="4" id="KW-1185">Reference proteome</keyword>
<dbReference type="AlphaFoldDB" id="B3RK98"/>
<dbReference type="InterPro" id="IPR003591">
    <property type="entry name" value="Leu-rich_rpt_typical-subtyp"/>
</dbReference>
<gene>
    <name evidence="3" type="ORF">TRIADDRAFT_52766</name>
</gene>
<dbReference type="SMART" id="SM00369">
    <property type="entry name" value="LRR_TYP"/>
    <property type="match status" value="3"/>
</dbReference>
<dbReference type="PhylomeDB" id="B3RK98"/>
<dbReference type="InterPro" id="IPR050216">
    <property type="entry name" value="LRR_domain-containing"/>
</dbReference>
<dbReference type="InterPro" id="IPR001611">
    <property type="entry name" value="Leu-rich_rpt"/>
</dbReference>